<accession>A0ABS2PDJ7</accession>
<keyword evidence="1" id="KW-0167">Capsid protein</keyword>
<comment type="caution">
    <text evidence="1">The sequence shown here is derived from an EMBL/GenBank/DDBJ whole genome shotgun (WGS) entry which is preliminary data.</text>
</comment>
<sequence length="129" mass="14170">MRHHHKGCGHHHHMQNHGCNGNGNGNQPIVLPAVVHPSKNSTSFSDQEYIIPEVHPSHHTHVHKDVYKHVHSHPHTTDNVYKCETEQFDCGPGNGAFGGQMMNNNGFGGYGGHGGHHGKHGKGCGHRPW</sequence>
<dbReference type="Proteomes" id="UP000741863">
    <property type="component" value="Unassembled WGS sequence"/>
</dbReference>
<keyword evidence="2" id="KW-1185">Reference proteome</keyword>
<protein>
    <submittedName>
        <fullName evidence="1">Spore coat protein D</fullName>
    </submittedName>
</protein>
<organism evidence="1 2">
    <name type="scientific">Geomicrobium sediminis</name>
    <dbReference type="NCBI Taxonomy" id="1347788"/>
    <lineage>
        <taxon>Bacteria</taxon>
        <taxon>Bacillati</taxon>
        <taxon>Bacillota</taxon>
        <taxon>Bacilli</taxon>
        <taxon>Bacillales</taxon>
        <taxon>Geomicrobium</taxon>
    </lineage>
</organism>
<evidence type="ECO:0000313" key="1">
    <source>
        <dbReference type="EMBL" id="MBM7633377.1"/>
    </source>
</evidence>
<dbReference type="EMBL" id="JAFBEC010000007">
    <property type="protein sequence ID" value="MBM7633377.1"/>
    <property type="molecule type" value="Genomic_DNA"/>
</dbReference>
<dbReference type="Pfam" id="PF11122">
    <property type="entry name" value="Spore-coat_CotD"/>
    <property type="match status" value="1"/>
</dbReference>
<dbReference type="InterPro" id="IPR020108">
    <property type="entry name" value="Spore_coat_CotD"/>
</dbReference>
<evidence type="ECO:0000313" key="2">
    <source>
        <dbReference type="Proteomes" id="UP000741863"/>
    </source>
</evidence>
<gene>
    <name evidence="1" type="ORF">JOD17_002471</name>
</gene>
<reference evidence="1 2" key="1">
    <citation type="submission" date="2021-01" db="EMBL/GenBank/DDBJ databases">
        <title>Genomic Encyclopedia of Type Strains, Phase IV (KMG-IV): sequencing the most valuable type-strain genomes for metagenomic binning, comparative biology and taxonomic classification.</title>
        <authorList>
            <person name="Goeker M."/>
        </authorList>
    </citation>
    <scope>NUCLEOTIDE SEQUENCE [LARGE SCALE GENOMIC DNA]</scope>
    <source>
        <strain evidence="1 2">DSM 25540</strain>
    </source>
</reference>
<dbReference type="RefSeq" id="WP_239575491.1">
    <property type="nucleotide sequence ID" value="NZ_JAFBEC010000007.1"/>
</dbReference>
<proteinExistence type="predicted"/>
<name>A0ABS2PDJ7_9BACL</name>
<keyword evidence="1" id="KW-0946">Virion</keyword>